<reference evidence="3 4" key="1">
    <citation type="submission" date="2021-06" db="EMBL/GenBank/DDBJ databases">
        <title>Caerostris extrusa draft genome.</title>
        <authorList>
            <person name="Kono N."/>
            <person name="Arakawa K."/>
        </authorList>
    </citation>
    <scope>NUCLEOTIDE SEQUENCE [LARGE SCALE GENOMIC DNA]</scope>
</reference>
<evidence type="ECO:0008006" key="5">
    <source>
        <dbReference type="Google" id="ProtNLM"/>
    </source>
</evidence>
<keyword evidence="2" id="KW-0812">Transmembrane</keyword>
<feature type="transmembrane region" description="Helical" evidence="2">
    <location>
        <begin position="80"/>
        <end position="101"/>
    </location>
</feature>
<keyword evidence="2" id="KW-1133">Transmembrane helix</keyword>
<comment type="caution">
    <text evidence="3">The sequence shown here is derived from an EMBL/GenBank/DDBJ whole genome shotgun (WGS) entry which is preliminary data.</text>
</comment>
<protein>
    <recommendedName>
        <fullName evidence="5">Solute carrier family 46 member 3</fullName>
    </recommendedName>
</protein>
<proteinExistence type="predicted"/>
<evidence type="ECO:0000313" key="3">
    <source>
        <dbReference type="EMBL" id="GIX78519.1"/>
    </source>
</evidence>
<keyword evidence="2" id="KW-0472">Membrane</keyword>
<dbReference type="AlphaFoldDB" id="A0AAV4N1B1"/>
<gene>
    <name evidence="3" type="ORF">CEXT_129701</name>
</gene>
<feature type="transmembrane region" description="Helical" evidence="2">
    <location>
        <begin position="49"/>
        <end position="68"/>
    </location>
</feature>
<evidence type="ECO:0000256" key="1">
    <source>
        <dbReference type="SAM" id="MobiDB-lite"/>
    </source>
</evidence>
<accession>A0AAV4N1B1</accession>
<dbReference type="EMBL" id="BPLR01002843">
    <property type="protein sequence ID" value="GIX78519.1"/>
    <property type="molecule type" value="Genomic_DNA"/>
</dbReference>
<name>A0AAV4N1B1_CAEEX</name>
<evidence type="ECO:0000313" key="4">
    <source>
        <dbReference type="Proteomes" id="UP001054945"/>
    </source>
</evidence>
<feature type="transmembrane region" description="Helical" evidence="2">
    <location>
        <begin position="16"/>
        <end position="37"/>
    </location>
</feature>
<feature type="compositionally biased region" description="Low complexity" evidence="1">
    <location>
        <begin position="124"/>
        <end position="145"/>
    </location>
</feature>
<dbReference type="Proteomes" id="UP001054945">
    <property type="component" value="Unassembled WGS sequence"/>
</dbReference>
<sequence length="145" mass="15980">MIASIMMASTGSNEDLLWWSMGLLGLSTAPIYAATIARLNTQVMINGKVLGCLFAASTITILTSDFWLDVMITNYTEAPIYFIILSPILYAIVFAIQLSLFKLERDEEEAFLQPSEEDFSSLNSSKTDVVDVSSVQDNSSTPKCF</sequence>
<organism evidence="3 4">
    <name type="scientific">Caerostris extrusa</name>
    <name type="common">Bark spider</name>
    <name type="synonym">Caerostris bankana</name>
    <dbReference type="NCBI Taxonomy" id="172846"/>
    <lineage>
        <taxon>Eukaryota</taxon>
        <taxon>Metazoa</taxon>
        <taxon>Ecdysozoa</taxon>
        <taxon>Arthropoda</taxon>
        <taxon>Chelicerata</taxon>
        <taxon>Arachnida</taxon>
        <taxon>Araneae</taxon>
        <taxon>Araneomorphae</taxon>
        <taxon>Entelegynae</taxon>
        <taxon>Araneoidea</taxon>
        <taxon>Araneidae</taxon>
        <taxon>Caerostris</taxon>
    </lineage>
</organism>
<keyword evidence="4" id="KW-1185">Reference proteome</keyword>
<evidence type="ECO:0000256" key="2">
    <source>
        <dbReference type="SAM" id="Phobius"/>
    </source>
</evidence>
<feature type="region of interest" description="Disordered" evidence="1">
    <location>
        <begin position="114"/>
        <end position="145"/>
    </location>
</feature>